<evidence type="ECO:0000313" key="3">
    <source>
        <dbReference type="EMBL" id="SDS01776.1"/>
    </source>
</evidence>
<feature type="transmembrane region" description="Helical" evidence="1">
    <location>
        <begin position="175"/>
        <end position="192"/>
    </location>
</feature>
<feature type="chain" id="PRO_5009255780" evidence="2">
    <location>
        <begin position="24"/>
        <end position="194"/>
    </location>
</feature>
<dbReference type="Proteomes" id="UP000243413">
    <property type="component" value="Chromosome I"/>
</dbReference>
<dbReference type="PIRSF" id="PIRSF016919">
    <property type="entry name" value="HupE_UreJ"/>
    <property type="match status" value="1"/>
</dbReference>
<dbReference type="Pfam" id="PF04955">
    <property type="entry name" value="HupE_UreJ"/>
    <property type="match status" value="1"/>
</dbReference>
<protein>
    <submittedName>
        <fullName evidence="3">Urease accessory protein</fullName>
    </submittedName>
</protein>
<dbReference type="RefSeq" id="WP_092284350.1">
    <property type="nucleotide sequence ID" value="NZ_LT629763.1"/>
</dbReference>
<sequence length="194" mass="19515">MNHLRKHLLLAAGLTLMPAMAYAHPGHGTSGLVSGLSHPLFGLDHLLAMVAVGLCAAKLGGVARWLLPVLFVGVMVLGGGLAMAGMHLPGVELGIVASVIVLGVLLMFARSGATIPAAVLVSGFALFHGYAHGAEMPAAAGAAAYAFGFAVATAGLHGLGLVGGQWLQARHWQRAVSVLGALISMAGVSMALSM</sequence>
<dbReference type="AlphaFoldDB" id="A0A1H1NS27"/>
<proteinExistence type="predicted"/>
<feature type="signal peptide" evidence="2">
    <location>
        <begin position="1"/>
        <end position="23"/>
    </location>
</feature>
<name>A0A1H1NS27_9GAMM</name>
<evidence type="ECO:0000313" key="4">
    <source>
        <dbReference type="Proteomes" id="UP000243413"/>
    </source>
</evidence>
<dbReference type="EMBL" id="LT629763">
    <property type="protein sequence ID" value="SDS01776.1"/>
    <property type="molecule type" value="Genomic_DNA"/>
</dbReference>
<reference evidence="4" key="1">
    <citation type="submission" date="2016-10" db="EMBL/GenBank/DDBJ databases">
        <authorList>
            <person name="Varghese N."/>
            <person name="Submissions S."/>
        </authorList>
    </citation>
    <scope>NUCLEOTIDE SEQUENCE [LARGE SCALE GENOMIC DNA]</scope>
    <source>
        <strain evidence="4">JCM 14963</strain>
    </source>
</reference>
<keyword evidence="1" id="KW-1133">Transmembrane helix</keyword>
<keyword evidence="1" id="KW-0472">Membrane</keyword>
<feature type="transmembrane region" description="Helical" evidence="1">
    <location>
        <begin position="39"/>
        <end position="59"/>
    </location>
</feature>
<feature type="transmembrane region" description="Helical" evidence="1">
    <location>
        <begin position="143"/>
        <end position="163"/>
    </location>
</feature>
<accession>A0A1H1NS27</accession>
<evidence type="ECO:0000256" key="2">
    <source>
        <dbReference type="SAM" id="SignalP"/>
    </source>
</evidence>
<dbReference type="OrthoDB" id="9808192at2"/>
<evidence type="ECO:0000256" key="1">
    <source>
        <dbReference type="SAM" id="Phobius"/>
    </source>
</evidence>
<organism evidence="3 4">
    <name type="scientific">Halopseudomonas sabulinigri</name>
    <dbReference type="NCBI Taxonomy" id="472181"/>
    <lineage>
        <taxon>Bacteria</taxon>
        <taxon>Pseudomonadati</taxon>
        <taxon>Pseudomonadota</taxon>
        <taxon>Gammaproteobacteria</taxon>
        <taxon>Pseudomonadales</taxon>
        <taxon>Pseudomonadaceae</taxon>
        <taxon>Halopseudomonas</taxon>
    </lineage>
</organism>
<feature type="transmembrane region" description="Helical" evidence="1">
    <location>
        <begin position="90"/>
        <end position="108"/>
    </location>
</feature>
<dbReference type="STRING" id="472181.SAMN05216271_0969"/>
<feature type="transmembrane region" description="Helical" evidence="1">
    <location>
        <begin position="115"/>
        <end position="131"/>
    </location>
</feature>
<keyword evidence="1" id="KW-0812">Transmembrane</keyword>
<gene>
    <name evidence="3" type="ORF">SAMN05216271_0969</name>
</gene>
<keyword evidence="2" id="KW-0732">Signal</keyword>
<dbReference type="InterPro" id="IPR007038">
    <property type="entry name" value="HupE_UreJ"/>
</dbReference>
<feature type="transmembrane region" description="Helical" evidence="1">
    <location>
        <begin position="66"/>
        <end position="84"/>
    </location>
</feature>